<evidence type="ECO:0000256" key="1">
    <source>
        <dbReference type="SAM" id="Phobius"/>
    </source>
</evidence>
<sequence length="68" mass="7824">MGVWQWYRGLTPKTRMIMGVGVMAYAGFGLLMTDEIEQRFGMTPTEQDFEEVRKLVPKISTVEKGQRP</sequence>
<evidence type="ECO:0000313" key="2">
    <source>
        <dbReference type="EMBL" id="KAL1605977.1"/>
    </source>
</evidence>
<name>A0ABR3RNQ0_9PLEO</name>
<accession>A0ABR3RNQ0</accession>
<gene>
    <name evidence="2" type="ORF">SLS59_003100</name>
</gene>
<feature type="transmembrane region" description="Helical" evidence="1">
    <location>
        <begin position="16"/>
        <end position="33"/>
    </location>
</feature>
<keyword evidence="3" id="KW-1185">Reference proteome</keyword>
<evidence type="ECO:0000313" key="3">
    <source>
        <dbReference type="Proteomes" id="UP001521222"/>
    </source>
</evidence>
<organism evidence="2 3">
    <name type="scientific">Nothophoma quercina</name>
    <dbReference type="NCBI Taxonomy" id="749835"/>
    <lineage>
        <taxon>Eukaryota</taxon>
        <taxon>Fungi</taxon>
        <taxon>Dikarya</taxon>
        <taxon>Ascomycota</taxon>
        <taxon>Pezizomycotina</taxon>
        <taxon>Dothideomycetes</taxon>
        <taxon>Pleosporomycetidae</taxon>
        <taxon>Pleosporales</taxon>
        <taxon>Pleosporineae</taxon>
        <taxon>Didymellaceae</taxon>
        <taxon>Nothophoma</taxon>
    </lineage>
</organism>
<dbReference type="EMBL" id="JAKIXB020000008">
    <property type="protein sequence ID" value="KAL1605977.1"/>
    <property type="molecule type" value="Genomic_DNA"/>
</dbReference>
<reference evidence="2 3" key="1">
    <citation type="submission" date="2024-02" db="EMBL/GenBank/DDBJ databases">
        <title>De novo assembly and annotation of 12 fungi associated with fruit tree decline syndrome in Ontario, Canada.</title>
        <authorList>
            <person name="Sulman M."/>
            <person name="Ellouze W."/>
            <person name="Ilyukhin E."/>
        </authorList>
    </citation>
    <scope>NUCLEOTIDE SEQUENCE [LARGE SCALE GENOMIC DNA]</scope>
    <source>
        <strain evidence="2 3">M97-236</strain>
    </source>
</reference>
<keyword evidence="1" id="KW-1133">Transmembrane helix</keyword>
<keyword evidence="1" id="KW-0472">Membrane</keyword>
<keyword evidence="1" id="KW-0812">Transmembrane</keyword>
<protein>
    <submittedName>
        <fullName evidence="2">Uncharacterized protein</fullName>
    </submittedName>
</protein>
<proteinExistence type="predicted"/>
<dbReference type="Proteomes" id="UP001521222">
    <property type="component" value="Unassembled WGS sequence"/>
</dbReference>
<comment type="caution">
    <text evidence="2">The sequence shown here is derived from an EMBL/GenBank/DDBJ whole genome shotgun (WGS) entry which is preliminary data.</text>
</comment>